<keyword evidence="3 12" id="KW-0732">Signal</keyword>
<dbReference type="InterPro" id="IPR013783">
    <property type="entry name" value="Ig-like_fold"/>
</dbReference>
<dbReference type="PROSITE" id="PS50837">
    <property type="entry name" value="NACHT"/>
    <property type="match status" value="1"/>
</dbReference>
<dbReference type="Pfam" id="PF05729">
    <property type="entry name" value="NACHT"/>
    <property type="match status" value="1"/>
</dbReference>
<dbReference type="Pfam" id="PF17776">
    <property type="entry name" value="NLRC4_HD2"/>
    <property type="match status" value="1"/>
</dbReference>
<evidence type="ECO:0000256" key="11">
    <source>
        <dbReference type="SAM" id="Phobius"/>
    </source>
</evidence>
<evidence type="ECO:0000256" key="10">
    <source>
        <dbReference type="ARBA" id="ARBA00023319"/>
    </source>
</evidence>
<dbReference type="InterPro" id="IPR007111">
    <property type="entry name" value="NACHT_NTPase"/>
</dbReference>
<sequence length="996" mass="113803">MTSKLSIPLCSVTLLLTSFIAGHRVSVMRAVLHKDVVLRCQGGYSGDFALEYLVINWQRSENDAVVHSFFHGGDQLQYQEKDFKGRTQLFPEKFHDGNASLLLKDVRVSDAGNYTCHYIMYDTDGNTPQGVVLYVQNKDALTASPPDLYENKRRSWFWLSCLIPAPLIIAAVLLVMFRKHRNYEERSRSGGDQEALLGSSPYLYGAIKSYRRKVLSTKERCCKIAFTVGAEEEKDGCLPRTFHAVSGKMQIERSDEEKLYTEFAFNEKEVTVQSEDLFTHKTQELVSERMLITGDAGIGKSCFSKGLLKQWASGQNDLCYECIIYMTLNELNTIKEKISARSLVEKKCPELSAVLTELLVKDKVLIILDGLDEFNHELEDNSPPNNTCDIDIDTPLDISTLISKVISKELLPNTNVLVTSQLSSVCKILEHFTSTFILEAFNEDQVKEYCEKFMPMDSISTSILDFIHKHNLSSLASIPLLSNTLCHVYKNGDCTQNKGSLTTSSRLMFSLLQISVKATLTETGHIDQAMPEKFEVPENIQNTIHHLCKVSYENLISGVQDIKKKDLEVHNNVISELQQTKEKEKVDCSQTEALLKNLSEFFFKGDIKGDKLEYRHASIRDMFAALYCVMQIQGETELEKFLNALVFGEMQHVSSVPLLHKLTSDHWKRCQNFIRFFLGLLSYKNNSLLSQPLSLSKDRKVFLKYWFQDWIEKNPRKIQFFNLMHCAFELQDPDLREDISYSIESINLFNIPLNSLDMEALCYCCQNSTFKVMDLRLCELRDTTLEQLRTIMCMCKDVILSSNKLSEKSGEILGSILGDEKCAIEKLSLGTNFLANSGTKHIFKGLETNRSLQILYLTDNNINDLGTVSMAKSLRYNKTLKELHLCLNDFEHDGLMNIDKLKHDRPDLKIVTRISEDEEGLRYTEDKVKGLLSSESNQYKTTWLVPLLKAVLKDLNNNEMMHYSVENKVKERVQILKKNISQLLEKYSIHQSDLKV</sequence>
<dbReference type="PROSITE" id="PS50835">
    <property type="entry name" value="IG_LIKE"/>
    <property type="match status" value="1"/>
</dbReference>
<evidence type="ECO:0000259" key="14">
    <source>
        <dbReference type="PROSITE" id="PS50837"/>
    </source>
</evidence>
<dbReference type="EMBL" id="JANPWB010000008">
    <property type="protein sequence ID" value="KAJ1162667.1"/>
    <property type="molecule type" value="Genomic_DNA"/>
</dbReference>
<dbReference type="InterPro" id="IPR003599">
    <property type="entry name" value="Ig_sub"/>
</dbReference>
<dbReference type="GO" id="GO:0016020">
    <property type="term" value="C:membrane"/>
    <property type="evidence" value="ECO:0007669"/>
    <property type="project" value="UniProtKB-SubCell"/>
</dbReference>
<feature type="domain" description="Ig-like" evidence="13">
    <location>
        <begin position="8"/>
        <end position="116"/>
    </location>
</feature>
<evidence type="ECO:0000256" key="2">
    <source>
        <dbReference type="ARBA" id="ARBA00022614"/>
    </source>
</evidence>
<keyword evidence="16" id="KW-1185">Reference proteome</keyword>
<dbReference type="InterPro" id="IPR007110">
    <property type="entry name" value="Ig-like_dom"/>
</dbReference>
<comment type="caution">
    <text evidence="15">The sequence shown here is derived from an EMBL/GenBank/DDBJ whole genome shotgun (WGS) entry which is preliminary data.</text>
</comment>
<evidence type="ECO:0000313" key="16">
    <source>
        <dbReference type="Proteomes" id="UP001066276"/>
    </source>
</evidence>
<keyword evidence="10" id="KW-0393">Immunoglobulin domain</keyword>
<keyword evidence="6" id="KW-0067">ATP-binding</keyword>
<keyword evidence="4" id="KW-0677">Repeat</keyword>
<feature type="signal peptide" evidence="12">
    <location>
        <begin position="1"/>
        <end position="22"/>
    </location>
</feature>
<evidence type="ECO:0000256" key="7">
    <source>
        <dbReference type="ARBA" id="ARBA00023136"/>
    </source>
</evidence>
<accession>A0AAV7SEU9</accession>
<protein>
    <submittedName>
        <fullName evidence="15">Uncharacterized protein</fullName>
    </submittedName>
</protein>
<evidence type="ECO:0000256" key="12">
    <source>
        <dbReference type="SAM" id="SignalP"/>
    </source>
</evidence>
<keyword evidence="9" id="KW-0325">Glycoprotein</keyword>
<dbReference type="InterPro" id="IPR032675">
    <property type="entry name" value="LRR_dom_sf"/>
</dbReference>
<evidence type="ECO:0000256" key="9">
    <source>
        <dbReference type="ARBA" id="ARBA00023180"/>
    </source>
</evidence>
<dbReference type="InterPro" id="IPR027417">
    <property type="entry name" value="P-loop_NTPase"/>
</dbReference>
<dbReference type="GO" id="GO:1903037">
    <property type="term" value="P:regulation of leukocyte cell-cell adhesion"/>
    <property type="evidence" value="ECO:0007669"/>
    <property type="project" value="UniProtKB-ARBA"/>
</dbReference>
<feature type="chain" id="PRO_5043485097" evidence="12">
    <location>
        <begin position="23"/>
        <end position="996"/>
    </location>
</feature>
<evidence type="ECO:0000256" key="4">
    <source>
        <dbReference type="ARBA" id="ARBA00022737"/>
    </source>
</evidence>
<keyword evidence="11" id="KW-0812">Transmembrane</keyword>
<dbReference type="PANTHER" id="PTHR24106">
    <property type="entry name" value="NACHT, LRR AND CARD DOMAINS-CONTAINING"/>
    <property type="match status" value="1"/>
</dbReference>
<organism evidence="15 16">
    <name type="scientific">Pleurodeles waltl</name>
    <name type="common">Iberian ribbed newt</name>
    <dbReference type="NCBI Taxonomy" id="8319"/>
    <lineage>
        <taxon>Eukaryota</taxon>
        <taxon>Metazoa</taxon>
        <taxon>Chordata</taxon>
        <taxon>Craniata</taxon>
        <taxon>Vertebrata</taxon>
        <taxon>Euteleostomi</taxon>
        <taxon>Amphibia</taxon>
        <taxon>Batrachia</taxon>
        <taxon>Caudata</taxon>
        <taxon>Salamandroidea</taxon>
        <taxon>Salamandridae</taxon>
        <taxon>Pleurodelinae</taxon>
        <taxon>Pleurodeles</taxon>
    </lineage>
</organism>
<dbReference type="SUPFAM" id="SSF52047">
    <property type="entry name" value="RNI-like"/>
    <property type="match status" value="1"/>
</dbReference>
<proteinExistence type="predicted"/>
<evidence type="ECO:0000259" key="13">
    <source>
        <dbReference type="PROSITE" id="PS50835"/>
    </source>
</evidence>
<keyword evidence="11" id="KW-1133">Transmembrane helix</keyword>
<comment type="subcellular location">
    <subcellularLocation>
        <location evidence="1">Membrane</location>
    </subcellularLocation>
</comment>
<gene>
    <name evidence="15" type="ORF">NDU88_003134</name>
</gene>
<feature type="transmembrane region" description="Helical" evidence="11">
    <location>
        <begin position="156"/>
        <end position="177"/>
    </location>
</feature>
<evidence type="ECO:0000256" key="3">
    <source>
        <dbReference type="ARBA" id="ARBA00022729"/>
    </source>
</evidence>
<keyword evidence="5" id="KW-0547">Nucleotide-binding</keyword>
<dbReference type="SUPFAM" id="SSF48726">
    <property type="entry name" value="Immunoglobulin"/>
    <property type="match status" value="1"/>
</dbReference>
<keyword evidence="8" id="KW-1015">Disulfide bond</keyword>
<evidence type="ECO:0000256" key="8">
    <source>
        <dbReference type="ARBA" id="ARBA00023157"/>
    </source>
</evidence>
<name>A0AAV7SEU9_PLEWA</name>
<evidence type="ECO:0000313" key="15">
    <source>
        <dbReference type="EMBL" id="KAJ1162667.1"/>
    </source>
</evidence>
<dbReference type="InterPro" id="IPR041267">
    <property type="entry name" value="NLRP_HD2"/>
</dbReference>
<dbReference type="FunFam" id="2.60.40.10:FF:000142">
    <property type="entry name" value="V-set domain-containing T-cell activation inhibitor 1"/>
    <property type="match status" value="1"/>
</dbReference>
<dbReference type="Pfam" id="PF07686">
    <property type="entry name" value="V-set"/>
    <property type="match status" value="1"/>
</dbReference>
<dbReference type="Gene3D" id="3.40.50.300">
    <property type="entry name" value="P-loop containing nucleotide triphosphate hydrolases"/>
    <property type="match status" value="1"/>
</dbReference>
<dbReference type="GO" id="GO:0050863">
    <property type="term" value="P:regulation of T cell activation"/>
    <property type="evidence" value="ECO:0007669"/>
    <property type="project" value="UniProtKB-ARBA"/>
</dbReference>
<dbReference type="InterPro" id="IPR051261">
    <property type="entry name" value="NLR"/>
</dbReference>
<dbReference type="SMART" id="SM00368">
    <property type="entry name" value="LRR_RI"/>
    <property type="match status" value="2"/>
</dbReference>
<dbReference type="AlphaFoldDB" id="A0AAV7SEU9"/>
<dbReference type="Gene3D" id="3.80.10.10">
    <property type="entry name" value="Ribonuclease Inhibitor"/>
    <property type="match status" value="1"/>
</dbReference>
<dbReference type="GO" id="GO:0005524">
    <property type="term" value="F:ATP binding"/>
    <property type="evidence" value="ECO:0007669"/>
    <property type="project" value="UniProtKB-KW"/>
</dbReference>
<evidence type="ECO:0000256" key="5">
    <source>
        <dbReference type="ARBA" id="ARBA00022741"/>
    </source>
</evidence>
<evidence type="ECO:0000256" key="1">
    <source>
        <dbReference type="ARBA" id="ARBA00004370"/>
    </source>
</evidence>
<dbReference type="PROSITE" id="PS51450">
    <property type="entry name" value="LRR"/>
    <property type="match status" value="1"/>
</dbReference>
<dbReference type="Gene3D" id="2.60.40.10">
    <property type="entry name" value="Immunoglobulins"/>
    <property type="match status" value="1"/>
</dbReference>
<dbReference type="SMART" id="SM00409">
    <property type="entry name" value="IG"/>
    <property type="match status" value="1"/>
</dbReference>
<feature type="domain" description="NACHT" evidence="14">
    <location>
        <begin position="288"/>
        <end position="421"/>
    </location>
</feature>
<keyword evidence="7 11" id="KW-0472">Membrane</keyword>
<reference evidence="15" key="1">
    <citation type="journal article" date="2022" name="bioRxiv">
        <title>Sequencing and chromosome-scale assembly of the giantPleurodeles waltlgenome.</title>
        <authorList>
            <person name="Brown T."/>
            <person name="Elewa A."/>
            <person name="Iarovenko S."/>
            <person name="Subramanian E."/>
            <person name="Araus A.J."/>
            <person name="Petzold A."/>
            <person name="Susuki M."/>
            <person name="Suzuki K.-i.T."/>
            <person name="Hayashi T."/>
            <person name="Toyoda A."/>
            <person name="Oliveira C."/>
            <person name="Osipova E."/>
            <person name="Leigh N.D."/>
            <person name="Simon A."/>
            <person name="Yun M.H."/>
        </authorList>
    </citation>
    <scope>NUCLEOTIDE SEQUENCE</scope>
    <source>
        <strain evidence="15">20211129_DDA</strain>
        <tissue evidence="15">Liver</tissue>
    </source>
</reference>
<dbReference type="SUPFAM" id="SSF52540">
    <property type="entry name" value="P-loop containing nucleoside triphosphate hydrolases"/>
    <property type="match status" value="1"/>
</dbReference>
<dbReference type="InterPro" id="IPR001611">
    <property type="entry name" value="Leu-rich_rpt"/>
</dbReference>
<keyword evidence="2" id="KW-0433">Leucine-rich repeat</keyword>
<dbReference type="Proteomes" id="UP001066276">
    <property type="component" value="Chromosome 4_2"/>
</dbReference>
<dbReference type="InterPro" id="IPR036179">
    <property type="entry name" value="Ig-like_dom_sf"/>
</dbReference>
<evidence type="ECO:0000256" key="6">
    <source>
        <dbReference type="ARBA" id="ARBA00022840"/>
    </source>
</evidence>
<dbReference type="InterPro" id="IPR013106">
    <property type="entry name" value="Ig_V-set"/>
</dbReference>